<feature type="transmembrane region" description="Helical" evidence="1">
    <location>
        <begin position="21"/>
        <end position="45"/>
    </location>
</feature>
<evidence type="ECO:0000313" key="4">
    <source>
        <dbReference type="Proteomes" id="UP000025229"/>
    </source>
</evidence>
<dbReference type="EMBL" id="CP007514">
    <property type="protein sequence ID" value="AHY45313.1"/>
    <property type="molecule type" value="Genomic_DNA"/>
</dbReference>
<evidence type="ECO:0000313" key="3">
    <source>
        <dbReference type="EMBL" id="MDX5892725.1"/>
    </source>
</evidence>
<protein>
    <recommendedName>
        <fullName evidence="5">CARDB domain-containing protein</fullName>
    </recommendedName>
</protein>
<keyword evidence="1" id="KW-0812">Transmembrane</keyword>
<keyword evidence="4" id="KW-1185">Reference proteome</keyword>
<dbReference type="OrthoDB" id="5241445at2"/>
<reference evidence="3" key="2">
    <citation type="submission" date="2023-11" db="EMBL/GenBank/DDBJ databases">
        <title>MicrobeMod: A computational toolkit for identifying prokaryotic methylation and restriction-modification with nanopore sequencing.</title>
        <authorList>
            <person name="Crits-Christoph A."/>
            <person name="Kang S.C."/>
            <person name="Lee H."/>
            <person name="Ostrov N."/>
        </authorList>
    </citation>
    <scope>NUCLEOTIDE SEQUENCE</scope>
    <source>
        <strain evidence="3">ATCC 51242</strain>
    </source>
</reference>
<reference evidence="2 4" key="1">
    <citation type="submission" date="2014-03" db="EMBL/GenBank/DDBJ databases">
        <title>Complete genome sequence of the Radio-Resistant Rubrobacter radiotolerans RSPS-4.</title>
        <authorList>
            <person name="Egas C.C."/>
            <person name="Barroso C.C."/>
            <person name="Froufe H.J.C."/>
            <person name="Pacheco J.J."/>
            <person name="Albuquerque L.L."/>
            <person name="da Costa M.M.S."/>
        </authorList>
    </citation>
    <scope>NUCLEOTIDE SEQUENCE [LARGE SCALE GENOMIC DNA]</scope>
    <source>
        <strain evidence="2 4">RSPS-4</strain>
    </source>
</reference>
<dbReference type="RefSeq" id="WP_038679871.1">
    <property type="nucleotide sequence ID" value="NZ_CP007514.1"/>
</dbReference>
<evidence type="ECO:0000256" key="1">
    <source>
        <dbReference type="SAM" id="Phobius"/>
    </source>
</evidence>
<evidence type="ECO:0008006" key="5">
    <source>
        <dbReference type="Google" id="ProtNLM"/>
    </source>
</evidence>
<proteinExistence type="predicted"/>
<dbReference type="eggNOG" id="ENOG5031MGI">
    <property type="taxonomic scope" value="Bacteria"/>
</dbReference>
<keyword evidence="1" id="KW-0472">Membrane</keyword>
<evidence type="ECO:0000313" key="2">
    <source>
        <dbReference type="EMBL" id="AHY45313.1"/>
    </source>
</evidence>
<accession>A0A023WZ01</accession>
<organism evidence="2 4">
    <name type="scientific">Rubrobacter radiotolerans</name>
    <name type="common">Arthrobacter radiotolerans</name>
    <dbReference type="NCBI Taxonomy" id="42256"/>
    <lineage>
        <taxon>Bacteria</taxon>
        <taxon>Bacillati</taxon>
        <taxon>Actinomycetota</taxon>
        <taxon>Rubrobacteria</taxon>
        <taxon>Rubrobacterales</taxon>
        <taxon>Rubrobacteraceae</taxon>
        <taxon>Rubrobacter</taxon>
    </lineage>
</organism>
<sequence length="345" mass="36933">MGQQSQAAAPKQKGRRRIGALPPWLTLLLSVFVLFMVFVFIFVVVRGCVATQESTQIRKYVTSSDSILSESAALGNDQLQVALSEAGGEPQNVDPEVVNQVANQSELLYERALGNQEVPTEFNEADSYLVSALGIRSTATRDLANALETPDAFQETLATSVESYRLSDGILRNHFYPAVGSALDSVGQTRDQEFMEEPPPFMDYEETGFDVGSQAAVGAQDDPNALHGVEITSVTVAGQQLYSGGEIVLTGDDVPTFSITVTNGGEVPETAVPVEVIINTRAERQAQNSTIERIDANGGTATVDVGGFRPGEVNETAEITVEVGPVQYEEFTDNNTLSGTVTFGV</sequence>
<dbReference type="HOGENOM" id="CLU_847003_0_0_11"/>
<dbReference type="KEGG" id="rrd:RradSPS_0030"/>
<keyword evidence="1" id="KW-1133">Transmembrane helix</keyword>
<dbReference type="Proteomes" id="UP001281130">
    <property type="component" value="Unassembled WGS sequence"/>
</dbReference>
<name>A0A023WZ01_RUBRA</name>
<gene>
    <name evidence="2" type="ORF">RradSPS_0030</name>
    <name evidence="3" type="ORF">SIL72_01665</name>
</gene>
<dbReference type="EMBL" id="JAWXXX010000001">
    <property type="protein sequence ID" value="MDX5892725.1"/>
    <property type="molecule type" value="Genomic_DNA"/>
</dbReference>
<dbReference type="Proteomes" id="UP000025229">
    <property type="component" value="Chromosome"/>
</dbReference>
<dbReference type="AlphaFoldDB" id="A0A023WZ01"/>